<feature type="compositionally biased region" description="Polar residues" evidence="6">
    <location>
        <begin position="2092"/>
        <end position="2110"/>
    </location>
</feature>
<keyword evidence="2" id="KW-0378">Hydrolase</keyword>
<keyword evidence="3" id="KW-0347">Helicase</keyword>
<feature type="compositionally biased region" description="Basic residues" evidence="6">
    <location>
        <begin position="67"/>
        <end position="79"/>
    </location>
</feature>
<feature type="compositionally biased region" description="Basic and acidic residues" evidence="6">
    <location>
        <begin position="80"/>
        <end position="89"/>
    </location>
</feature>
<name>A0A9D4HEX2_DREPO</name>
<evidence type="ECO:0000256" key="2">
    <source>
        <dbReference type="ARBA" id="ARBA00022801"/>
    </source>
</evidence>
<keyword evidence="11" id="KW-1185">Reference proteome</keyword>
<dbReference type="InterPro" id="IPR045055">
    <property type="entry name" value="DNA2/NAM7-like"/>
</dbReference>
<feature type="region of interest" description="Disordered" evidence="6">
    <location>
        <begin position="2229"/>
        <end position="2301"/>
    </location>
</feature>
<dbReference type="InterPro" id="IPR047187">
    <property type="entry name" value="SF1_C_Upf1"/>
</dbReference>
<dbReference type="GO" id="GO:0005694">
    <property type="term" value="C:chromosome"/>
    <property type="evidence" value="ECO:0007669"/>
    <property type="project" value="UniProtKB-ARBA"/>
</dbReference>
<dbReference type="EMBL" id="JAIWYP010000013">
    <property type="protein sequence ID" value="KAH3714801.1"/>
    <property type="molecule type" value="Genomic_DNA"/>
</dbReference>
<keyword evidence="4" id="KW-0067">ATP-binding</keyword>
<dbReference type="Pfam" id="PF25396">
    <property type="entry name" value="ZNFX1"/>
    <property type="match status" value="1"/>
</dbReference>
<sequence length="2763" mass="313395">MATGYDGQTLAGRIFYEEFDTDTRGKDVDPPVGRGRSRGRHHSGRRPRGRAPSRGFLGSNNNDRHYANGHHRYPKRGQYGRHENRETRGAFRGQRYSRGFNVTNEATDLNRVEWTDTNVSRDKREMRFHRLKDICEHENADDVFLELSHSKSGFSELVHNSFDYKDNAFYILKATAVAIKSSISFNLREFLERLYPVLFPKISQLLGKIEMHDKSATILWTNTQQMAQFLNDISEFLQALMTILPVTLPSCNTVIFVLKSIASKYPQFNFDTTNLTDVFNLVKTEHERLTETEQAKKRPVYKHVDHEMAPPNNFRTISIFPKLEDIHLNELPFLRANKTKGKYDCLDTYLDIQFRLLREDYMQPLRQGIYEFRGCIQNGISVKKLRNIRIYQNVQIMQPVCSAQGINHVIQFDNSQLGAINWASSRRLLYGSLVCLSVDNFDTVHYATITKRDVNGLREGTLEVHLENIEDGVLANHGNQSFVMAETSAYFEAYRYVLQGLQEIKGTMPMTRYIIDCEIEIKPPSYLLCLGGPHYNFSPLMKDTNNIVEYPVLNTHRWPKACELGLDNSQYNALQTAITKEFSIIQGPPGTGKTFVGLKITELLLKNSAFWKTKTEASPLLVVCYTNHALDQFLEGIAKVCDLNGIIRIGGRCKNASLEPFILRNVKERMRRKKERSFTVMQSERDCRARLRESEREIEKISAKIKRTTYQVVNFTALKPFMNGKHVKEFEIMNKEQGDDDSTLLQTWLLYQPFGNQMLLDSDARTHITQRWIQFILDEVRPMTMWELNEIDDFGNKDLYKRAEIYKTMHMECIKTLKIKPEELSRLLTLTELENGLSNPVTQIKLKSLIGNIKSPKENILDVWLCMNNLNRITEAIEYFQGQYASETIDGSDEIKDDDLEEDRMLDDIDDDFHVHYKNINLEIDKDKEERTNVSNEEWIHVFGQKKNARRVRALLNKARPMSEDGVFNVKSIQFLDKDKRLDLYAYWLQKHREALKNEVVLYENQFRMATASLQEVRDFETVQILKASIVMGMTTTGAAKYRKILQRVKPQIIIVEEAAEILESHIVTTLGDSCKHLILIGDHKQLRPSTTVYELAKKYEMDISLFERMVRNGVPCVTLEEQHRMRPEISKLLRREKLYPTLRDHETVLRYDKVKGVDVNIQFITHEEEEYFSGDSTSYSNPHEARYISALCRYFLNQGYPKENITILTPYMGQVLLLRNEMPKSVFDGVRITAVDNFQGEENDIIVLSLVRSSLEINVNKRNPIGFVGIENRICVALSRAKYGLFVLGNFKLLERSSQLWKEIIVELRKANLVKPYLTLRCENHPEMYTYASTAHDFENVPNGGCNKPCGKYLPCGHICPRSCHVVDILHEHVTCYRPCKKINPNCTLGHQCTKKCHQKCGDCKIMVVKVIPMCRHLAELPCYLDPFNGICNAVCEVILPCGHSCDQICNTCNSNAHNQKCEKNVIRNLPCGHKVKTQCYTNIIAEECPVKCKAVHECGHPCSGTCGSCFGGKIHKKCKGTCGKTLPCGHKCTFPCSEELCPPCSQKCTTTCSHDLKCNKKCSEPCYPCQQKCAHKCKHRKCENNCFEICSVDPCNEKCKKVLKCEHTCRGLCGENCICIICNKHLIRNWNEQYSHADVVFLQLPDCKCIFEVGYLDKSNAFKLHSVQLDVTLHCPFNLCGKRIETDIGRYSSKMKMIRQYICETSTQIPHSFEEEENKVLLMLRKVKRDGLLSQEECEHFNKKIQAGKLRELHRTVKRINKLQDLAEVDKCITKSEMKSHSYVSVSVDGVLGLNTIRNVILSDQFSSTKQFWAEVSKEIDRLQISVTFTALKNLLYGRSGTYIDNILDVSFNSISSRLFDGCLLPYLKTISSELTSAITSGSLLKKKVDSQISALKAKLESGDSRGIIGSLHTKESTVSRKTKTDEHSCVIDANKTLTNRQPIKPSKDAESVETVRSSHNNIDKLKQMQGTLTRVQTDATPTSSFTVSTVMNSAGSERPSAVNKPDFLVSAKLEPSPVTHIKYTKCLDNSSDQLDGSESAPMKPSLHQSLESTARSTEVASMRKTKSNANNGDILPSPVSKMTTPMARSLTQTAENARRVTTSSTKMPTEPIKVILPPSSRNAVMSINETNIISEAINKNIPLRQQVTHNLETTHPDSKDTLVVSRSTDSVPLTEGRIVRKTEASNEPLYFSKLMKGENVFSENSENAKDTFSAAQKGTTIGRVLTSKVASTSPEQENSFTARINKHRDMKGTLSDTTDADNTIGPGPVSSLNPETKNQSSNLASSSSSQYQNTSVNKKLGMEPREILTQLFNKVTYKLETNENPVDTKAVRKSKYLKSTYDIETDSHAKYAVTEKESGFSTKHESTNTVLQTSTRNSILRTIKSIDTRTSMPIGTHHDVKSHQTPSNVSNLGLQKKIKRVEHQKDEPGTVSIGKSMTLIRGQTDESTTESLNCIPTRTSHETKNIKAGNQKTFCMPITHPSPSKTEIAGQSDIDLLYNANYQESPEHLKTDSRATNSPLKIGRDHLLLPENKTLTPVTRSLTKTTDITRNSQGVVNLSLKTPTIVELKRSLQAPSDIRTREHIPTRNYSTVHEAMKSLRPQSGKENSISINATNIYTEATNRFSALGQQVAHNIETNKDTGYTSEFVAYHPPVTVAPTTDETSNFCKFMKNFSDNSESSAALLNKGKSTWRTLITEVESQSTDWQDNKSTRTLLSEAACATKTVEPLWTKRFPDDQKRVIDSKSRSSKYTSSESRETEV</sequence>
<evidence type="ECO:0000313" key="11">
    <source>
        <dbReference type="Proteomes" id="UP000828390"/>
    </source>
</evidence>
<evidence type="ECO:0000259" key="8">
    <source>
        <dbReference type="Pfam" id="PF13087"/>
    </source>
</evidence>
<feature type="domain" description="DNA2/NAM7 helicase helicase" evidence="7">
    <location>
        <begin position="566"/>
        <end position="720"/>
    </location>
</feature>
<dbReference type="Pfam" id="PF13086">
    <property type="entry name" value="AAA_11"/>
    <property type="match status" value="2"/>
</dbReference>
<dbReference type="Gene3D" id="3.40.50.300">
    <property type="entry name" value="P-loop containing nucleotide triphosphate hydrolases"/>
    <property type="match status" value="3"/>
</dbReference>
<organism evidence="10 11">
    <name type="scientific">Dreissena polymorpha</name>
    <name type="common">Zebra mussel</name>
    <name type="synonym">Mytilus polymorpha</name>
    <dbReference type="NCBI Taxonomy" id="45954"/>
    <lineage>
        <taxon>Eukaryota</taxon>
        <taxon>Metazoa</taxon>
        <taxon>Spiralia</taxon>
        <taxon>Lophotrochozoa</taxon>
        <taxon>Mollusca</taxon>
        <taxon>Bivalvia</taxon>
        <taxon>Autobranchia</taxon>
        <taxon>Heteroconchia</taxon>
        <taxon>Euheterodonta</taxon>
        <taxon>Imparidentia</taxon>
        <taxon>Neoheterodontei</taxon>
        <taxon>Myida</taxon>
        <taxon>Dreissenoidea</taxon>
        <taxon>Dreissenidae</taxon>
        <taxon>Dreissena</taxon>
    </lineage>
</organism>
<dbReference type="InterPro" id="IPR027417">
    <property type="entry name" value="P-loop_NTPase"/>
</dbReference>
<dbReference type="CDD" id="cd18808">
    <property type="entry name" value="SF1_C_Upf1"/>
    <property type="match status" value="1"/>
</dbReference>
<dbReference type="InterPro" id="IPR041679">
    <property type="entry name" value="DNA2/NAM7-like_C"/>
</dbReference>
<dbReference type="InterPro" id="IPR041677">
    <property type="entry name" value="DNA2/NAM7_AAA_11"/>
</dbReference>
<keyword evidence="5" id="KW-0175">Coiled coil</keyword>
<dbReference type="GO" id="GO:0016787">
    <property type="term" value="F:hydrolase activity"/>
    <property type="evidence" value="ECO:0007669"/>
    <property type="project" value="UniProtKB-KW"/>
</dbReference>
<evidence type="ECO:0008006" key="12">
    <source>
        <dbReference type="Google" id="ProtNLM"/>
    </source>
</evidence>
<dbReference type="GO" id="GO:0031048">
    <property type="term" value="P:regulatory ncRNA-mediated heterochromatin formation"/>
    <property type="evidence" value="ECO:0007669"/>
    <property type="project" value="TreeGrafter"/>
</dbReference>
<feature type="compositionally biased region" description="Polar residues" evidence="6">
    <location>
        <begin position="2049"/>
        <end position="2062"/>
    </location>
</feature>
<evidence type="ECO:0000259" key="9">
    <source>
        <dbReference type="Pfam" id="PF25396"/>
    </source>
</evidence>
<feature type="compositionally biased region" description="Polar residues" evidence="6">
    <location>
        <begin position="2231"/>
        <end position="2245"/>
    </location>
</feature>
<comment type="caution">
    <text evidence="10">The sequence shown here is derived from an EMBL/GenBank/DDBJ whole genome shotgun (WGS) entry which is preliminary data.</text>
</comment>
<feature type="compositionally biased region" description="Low complexity" evidence="6">
    <location>
        <begin position="2281"/>
        <end position="2298"/>
    </location>
</feature>
<gene>
    <name evidence="10" type="ORF">DPMN_057502</name>
</gene>
<evidence type="ECO:0000313" key="10">
    <source>
        <dbReference type="EMBL" id="KAH3714801.1"/>
    </source>
</evidence>
<accession>A0A9D4HEX2</accession>
<evidence type="ECO:0000256" key="5">
    <source>
        <dbReference type="SAM" id="Coils"/>
    </source>
</evidence>
<dbReference type="Proteomes" id="UP000828390">
    <property type="component" value="Unassembled WGS sequence"/>
</dbReference>
<keyword evidence="1" id="KW-0547">Nucleotide-binding</keyword>
<dbReference type="GO" id="GO:0004386">
    <property type="term" value="F:helicase activity"/>
    <property type="evidence" value="ECO:0007669"/>
    <property type="project" value="UniProtKB-KW"/>
</dbReference>
<evidence type="ECO:0000256" key="6">
    <source>
        <dbReference type="SAM" id="MobiDB-lite"/>
    </source>
</evidence>
<dbReference type="PANTHER" id="PTHR10887:SF341">
    <property type="entry name" value="NFX1-TYPE ZINC FINGER-CONTAINING PROTEIN 1"/>
    <property type="match status" value="1"/>
</dbReference>
<reference evidence="10" key="2">
    <citation type="submission" date="2020-11" db="EMBL/GenBank/DDBJ databases">
        <authorList>
            <person name="McCartney M.A."/>
            <person name="Auch B."/>
            <person name="Kono T."/>
            <person name="Mallez S."/>
            <person name="Becker A."/>
            <person name="Gohl D.M."/>
            <person name="Silverstein K.A.T."/>
            <person name="Koren S."/>
            <person name="Bechman K.B."/>
            <person name="Herman A."/>
            <person name="Abrahante J.E."/>
            <person name="Garbe J."/>
        </authorList>
    </citation>
    <scope>NUCLEOTIDE SEQUENCE</scope>
    <source>
        <strain evidence="10">Duluth1</strain>
        <tissue evidence="10">Whole animal</tissue>
    </source>
</reference>
<feature type="coiled-coil region" evidence="5">
    <location>
        <begin position="684"/>
        <end position="711"/>
    </location>
</feature>
<protein>
    <recommendedName>
        <fullName evidence="12">NFX1-type zinc finger-containing protein 1</fullName>
    </recommendedName>
</protein>
<feature type="compositionally biased region" description="Basic residues" evidence="6">
    <location>
        <begin position="35"/>
        <end position="51"/>
    </location>
</feature>
<dbReference type="GO" id="GO:0031380">
    <property type="term" value="C:nuclear RNA-directed RNA polymerase complex"/>
    <property type="evidence" value="ECO:0007669"/>
    <property type="project" value="TreeGrafter"/>
</dbReference>
<feature type="region of interest" description="Disordered" evidence="6">
    <location>
        <begin position="2033"/>
        <end position="2115"/>
    </location>
</feature>
<feature type="domain" description="DNA2/NAM7 helicase helicase" evidence="7">
    <location>
        <begin position="965"/>
        <end position="1090"/>
    </location>
</feature>
<dbReference type="OrthoDB" id="2423195at2759"/>
<evidence type="ECO:0000256" key="1">
    <source>
        <dbReference type="ARBA" id="ARBA00022741"/>
    </source>
</evidence>
<evidence type="ECO:0000259" key="7">
    <source>
        <dbReference type="Pfam" id="PF13086"/>
    </source>
</evidence>
<dbReference type="CDD" id="cd17936">
    <property type="entry name" value="EEXXEc_NFX1"/>
    <property type="match status" value="1"/>
</dbReference>
<feature type="region of interest" description="Disordered" evidence="6">
    <location>
        <begin position="22"/>
        <end position="90"/>
    </location>
</feature>
<proteinExistence type="predicted"/>
<evidence type="ECO:0000256" key="4">
    <source>
        <dbReference type="ARBA" id="ARBA00022840"/>
    </source>
</evidence>
<reference evidence="10" key="1">
    <citation type="journal article" date="2019" name="bioRxiv">
        <title>The Genome of the Zebra Mussel, Dreissena polymorpha: A Resource for Invasive Species Research.</title>
        <authorList>
            <person name="McCartney M.A."/>
            <person name="Auch B."/>
            <person name="Kono T."/>
            <person name="Mallez S."/>
            <person name="Zhang Y."/>
            <person name="Obille A."/>
            <person name="Becker A."/>
            <person name="Abrahante J.E."/>
            <person name="Garbe J."/>
            <person name="Badalamenti J.P."/>
            <person name="Herman A."/>
            <person name="Mangelson H."/>
            <person name="Liachko I."/>
            <person name="Sullivan S."/>
            <person name="Sone E.D."/>
            <person name="Koren S."/>
            <person name="Silverstein K.A.T."/>
            <person name="Beckman K.B."/>
            <person name="Gohl D.M."/>
        </authorList>
    </citation>
    <scope>NUCLEOTIDE SEQUENCE</scope>
    <source>
        <strain evidence="10">Duluth1</strain>
        <tissue evidence="10">Whole animal</tissue>
    </source>
</reference>
<dbReference type="InterPro" id="IPR057373">
    <property type="entry name" value="ZNFX1"/>
</dbReference>
<dbReference type="GO" id="GO:0005524">
    <property type="term" value="F:ATP binding"/>
    <property type="evidence" value="ECO:0007669"/>
    <property type="project" value="UniProtKB-KW"/>
</dbReference>
<feature type="domain" description="DNA2/NAM7 helicase-like C-terminal" evidence="8">
    <location>
        <begin position="1102"/>
        <end position="1291"/>
    </location>
</feature>
<feature type="domain" description="ZNFX1" evidence="9">
    <location>
        <begin position="384"/>
        <end position="488"/>
    </location>
</feature>
<dbReference type="FunFam" id="3.40.50.300:FF:000326">
    <property type="entry name" value="P-loop containing nucleoside triphosphate hydrolase"/>
    <property type="match status" value="1"/>
</dbReference>
<dbReference type="Pfam" id="PF13087">
    <property type="entry name" value="AAA_12"/>
    <property type="match status" value="1"/>
</dbReference>
<dbReference type="SUPFAM" id="SSF52540">
    <property type="entry name" value="P-loop containing nucleoside triphosphate hydrolases"/>
    <property type="match status" value="1"/>
</dbReference>
<feature type="region of interest" description="Disordered" evidence="6">
    <location>
        <begin position="2742"/>
        <end position="2763"/>
    </location>
</feature>
<dbReference type="CDD" id="cd06008">
    <property type="entry name" value="NF-X1-zinc-finger"/>
    <property type="match status" value="2"/>
</dbReference>
<evidence type="ECO:0000256" key="3">
    <source>
        <dbReference type="ARBA" id="ARBA00022806"/>
    </source>
</evidence>
<dbReference type="PANTHER" id="PTHR10887">
    <property type="entry name" value="DNA2/NAM7 HELICASE FAMILY"/>
    <property type="match status" value="1"/>
</dbReference>